<dbReference type="Pfam" id="PF00583">
    <property type="entry name" value="Acetyltransf_1"/>
    <property type="match status" value="1"/>
</dbReference>
<feature type="region of interest" description="Disordered" evidence="1">
    <location>
        <begin position="307"/>
        <end position="381"/>
    </location>
</feature>
<dbReference type="SUPFAM" id="SSF55729">
    <property type="entry name" value="Acyl-CoA N-acyltransferases (Nat)"/>
    <property type="match status" value="1"/>
</dbReference>
<dbReference type="Proteomes" id="UP000827284">
    <property type="component" value="Unassembled WGS sequence"/>
</dbReference>
<keyword evidence="4" id="KW-1185">Reference proteome</keyword>
<feature type="domain" description="N-acetyltransferase" evidence="2">
    <location>
        <begin position="277"/>
        <end position="306"/>
    </location>
</feature>
<dbReference type="InterPro" id="IPR016181">
    <property type="entry name" value="Acyl_CoA_acyltransferase"/>
</dbReference>
<dbReference type="Gene3D" id="3.40.630.30">
    <property type="match status" value="1"/>
</dbReference>
<protein>
    <recommendedName>
        <fullName evidence="2">N-acetyltransferase domain-containing protein</fullName>
    </recommendedName>
</protein>
<proteinExistence type="predicted"/>
<feature type="compositionally biased region" description="Basic and acidic residues" evidence="1">
    <location>
        <begin position="336"/>
        <end position="350"/>
    </location>
</feature>
<evidence type="ECO:0000313" key="3">
    <source>
        <dbReference type="EMBL" id="GJJ74833.1"/>
    </source>
</evidence>
<feature type="compositionally biased region" description="Basic and acidic residues" evidence="1">
    <location>
        <begin position="140"/>
        <end position="157"/>
    </location>
</feature>
<evidence type="ECO:0000259" key="2">
    <source>
        <dbReference type="Pfam" id="PF00583"/>
    </source>
</evidence>
<reference evidence="3" key="2">
    <citation type="journal article" date="2022" name="Microbiol. Resour. Announc.">
        <title>Whole-Genome Sequence of Entomortierella parvispora E1425, a Mucoromycotan Fungus Associated with Burkholderiaceae-Related Endosymbiotic Bacteria.</title>
        <authorList>
            <person name="Herlambang A."/>
            <person name="Guo Y."/>
            <person name="Takashima Y."/>
            <person name="Narisawa K."/>
            <person name="Ohta H."/>
            <person name="Nishizawa T."/>
        </authorList>
    </citation>
    <scope>NUCLEOTIDE SEQUENCE</scope>
    <source>
        <strain evidence="3">E1425</strain>
    </source>
</reference>
<feature type="compositionally biased region" description="Low complexity" evidence="1">
    <location>
        <begin position="118"/>
        <end position="135"/>
    </location>
</feature>
<organism evidence="3 4">
    <name type="scientific">Entomortierella parvispora</name>
    <dbReference type="NCBI Taxonomy" id="205924"/>
    <lineage>
        <taxon>Eukaryota</taxon>
        <taxon>Fungi</taxon>
        <taxon>Fungi incertae sedis</taxon>
        <taxon>Mucoromycota</taxon>
        <taxon>Mortierellomycotina</taxon>
        <taxon>Mortierellomycetes</taxon>
        <taxon>Mortierellales</taxon>
        <taxon>Mortierellaceae</taxon>
        <taxon>Entomortierella</taxon>
    </lineage>
</organism>
<feature type="compositionally biased region" description="Acidic residues" evidence="1">
    <location>
        <begin position="321"/>
        <end position="335"/>
    </location>
</feature>
<dbReference type="AlphaFoldDB" id="A0A9P3HE42"/>
<feature type="compositionally biased region" description="Polar residues" evidence="1">
    <location>
        <begin position="169"/>
        <end position="188"/>
    </location>
</feature>
<evidence type="ECO:0000313" key="4">
    <source>
        <dbReference type="Proteomes" id="UP000827284"/>
    </source>
</evidence>
<feature type="region of interest" description="Disordered" evidence="1">
    <location>
        <begin position="251"/>
        <end position="270"/>
    </location>
</feature>
<feature type="compositionally biased region" description="Basic and acidic residues" evidence="1">
    <location>
        <begin position="311"/>
        <end position="320"/>
    </location>
</feature>
<evidence type="ECO:0000256" key="1">
    <source>
        <dbReference type="SAM" id="MobiDB-lite"/>
    </source>
</evidence>
<dbReference type="GO" id="GO:0016747">
    <property type="term" value="F:acyltransferase activity, transferring groups other than amino-acyl groups"/>
    <property type="evidence" value="ECO:0007669"/>
    <property type="project" value="InterPro"/>
</dbReference>
<dbReference type="CDD" id="cd04301">
    <property type="entry name" value="NAT_SF"/>
    <property type="match status" value="1"/>
</dbReference>
<dbReference type="OrthoDB" id="2445945at2759"/>
<comment type="caution">
    <text evidence="3">The sequence shown here is derived from an EMBL/GenBank/DDBJ whole genome shotgun (WGS) entry which is preliminary data.</text>
</comment>
<dbReference type="InterPro" id="IPR000182">
    <property type="entry name" value="GNAT_dom"/>
</dbReference>
<reference evidence="3" key="1">
    <citation type="submission" date="2021-11" db="EMBL/GenBank/DDBJ databases">
        <authorList>
            <person name="Herlambang A."/>
            <person name="Guo Y."/>
            <person name="Takashima Y."/>
            <person name="Nishizawa T."/>
        </authorList>
    </citation>
    <scope>NUCLEOTIDE SEQUENCE</scope>
    <source>
        <strain evidence="3">E1425</strain>
    </source>
</reference>
<dbReference type="EMBL" id="BQFW01000009">
    <property type="protein sequence ID" value="GJJ74833.1"/>
    <property type="molecule type" value="Genomic_DNA"/>
</dbReference>
<feature type="compositionally biased region" description="Basic residues" evidence="1">
    <location>
        <begin position="360"/>
        <end position="377"/>
    </location>
</feature>
<name>A0A9P3HE42_9FUNG</name>
<sequence>MSDRSWSPPLESHTRTLTTVSVTRAKPEHLKAIHEIQLLAYPGRADFHESEDVFRSKIEAYPAGNFVALATYSVVTDDDTSGWTKERRHSDEQSDEDHENDEEDTTPLDHQISVIEITETAPDGTTTTTTATKTSSGDEETVHIVRARTPDIVEGDGRTAPSRKAPGFRSSTSEGDSKIGESSSSTTGLDAAGLNEETDDEEPMTTVLFQWEKPIGYLFSHPYSRESVTLHRMADNVVKAKKATEDIPAKKMKVDSNLESESEEEEKDPYEHDQFMERYYIHDCAIHPEWRGKGLAAKLWKALEDSLTPSRDGDDDRQNEVGDLVDTEEEDDGDQGQDKKAGSAQDHDEAASSSSQPNPRRSHRRRHRGKGRRHHKGAPNLKDIVLVSVQGTRPFWQHTGGFQVVPDHDMDLSVYGDEAFFMSKPFIL</sequence>
<feature type="compositionally biased region" description="Acidic residues" evidence="1">
    <location>
        <begin position="93"/>
        <end position="106"/>
    </location>
</feature>
<accession>A0A9P3HE42</accession>
<feature type="region of interest" description="Disordered" evidence="1">
    <location>
        <begin position="77"/>
        <end position="201"/>
    </location>
</feature>
<feature type="compositionally biased region" description="Acidic residues" evidence="1">
    <location>
        <begin position="258"/>
        <end position="268"/>
    </location>
</feature>
<gene>
    <name evidence="3" type="ORF">EMPS_07191</name>
</gene>